<accession>A0A0K9ETQ4</accession>
<evidence type="ECO:0000256" key="7">
    <source>
        <dbReference type="SAM" id="Phobius"/>
    </source>
</evidence>
<feature type="transmembrane region" description="Helical" evidence="7">
    <location>
        <begin position="141"/>
        <end position="162"/>
    </location>
</feature>
<evidence type="ECO:0000256" key="6">
    <source>
        <dbReference type="RuleBase" id="RU003943"/>
    </source>
</evidence>
<evidence type="ECO:0000256" key="2">
    <source>
        <dbReference type="ARBA" id="ARBA00008034"/>
    </source>
</evidence>
<protein>
    <submittedName>
        <fullName evidence="8">Metal ABC transporter permease</fullName>
    </submittedName>
    <submittedName>
        <fullName evidence="9">Zinc/manganese transport system permease protein</fullName>
    </submittedName>
</protein>
<dbReference type="GO" id="GO:0055085">
    <property type="term" value="P:transmembrane transport"/>
    <property type="evidence" value="ECO:0007669"/>
    <property type="project" value="InterPro"/>
</dbReference>
<dbReference type="AlphaFoldDB" id="A0A0K9ETQ4"/>
<dbReference type="EMBL" id="FNAU01000015">
    <property type="protein sequence ID" value="SDE59209.1"/>
    <property type="molecule type" value="Genomic_DNA"/>
</dbReference>
<dbReference type="GO" id="GO:0043190">
    <property type="term" value="C:ATP-binding cassette (ABC) transporter complex"/>
    <property type="evidence" value="ECO:0007669"/>
    <property type="project" value="InterPro"/>
</dbReference>
<dbReference type="PATRIC" id="fig|1657.3.peg.643"/>
<sequence>MFDIHAIINFDNFAELVPLVTGSLLAGLILGVLAGLIGPMVHARDLAFAVHGTSEISFAGASIALFFGVSVTGGAIAGSLVAAIILGMLGVRATERNAAIGVMLPFGLGIGMLFLSLYPGRSSNKFGLLAGQIVAVDTSELTTLVVVAVIVAACMAIIWRPLFFASVDPEVARARGVPVRALSIIFMVLLGLTSAMAVQLVGALLVLSLLITPTAAAAKVTARPAMLSLLSIIFATVSSVGGILLSLGPGLPISPYVTTVSFLIYLVCLGIGAVRKRTGWTKRRLSQTENTAELAASAA</sequence>
<evidence type="ECO:0000256" key="4">
    <source>
        <dbReference type="ARBA" id="ARBA00022989"/>
    </source>
</evidence>
<dbReference type="EMBL" id="JAWNFU010000002">
    <property type="protein sequence ID" value="MDY5153229.1"/>
    <property type="molecule type" value="Genomic_DNA"/>
</dbReference>
<organism evidence="9 10">
    <name type="scientific">Actinobaculum suis</name>
    <dbReference type="NCBI Taxonomy" id="1657"/>
    <lineage>
        <taxon>Bacteria</taxon>
        <taxon>Bacillati</taxon>
        <taxon>Actinomycetota</taxon>
        <taxon>Actinomycetes</taxon>
        <taxon>Actinomycetales</taxon>
        <taxon>Actinomycetaceae</taxon>
        <taxon>Actinobaculum</taxon>
    </lineage>
</organism>
<reference evidence="8" key="3">
    <citation type="submission" date="2023-10" db="EMBL/GenBank/DDBJ databases">
        <title>Whole Genome based description of the genera Actinobaculum and Actinotignum reveals a complex phylogenetic relationship within the species included in the genus Actinotignum.</title>
        <authorList>
            <person name="Jensen C.S."/>
            <person name="Dargis R."/>
            <person name="Kemp M."/>
            <person name="Christensen J.J."/>
        </authorList>
    </citation>
    <scope>NUCLEOTIDE SEQUENCE</scope>
    <source>
        <strain evidence="8">Actinobaculum_suis_CCUG19206T</strain>
    </source>
</reference>
<dbReference type="InterPro" id="IPR001626">
    <property type="entry name" value="ABC_TroCD"/>
</dbReference>
<feature type="transmembrane region" description="Helical" evidence="7">
    <location>
        <begin position="253"/>
        <end position="274"/>
    </location>
</feature>
<keyword evidence="10" id="KW-1185">Reference proteome</keyword>
<feature type="transmembrane region" description="Helical" evidence="7">
    <location>
        <begin position="58"/>
        <end position="86"/>
    </location>
</feature>
<feature type="transmembrane region" description="Helical" evidence="7">
    <location>
        <begin position="224"/>
        <end position="247"/>
    </location>
</feature>
<comment type="subcellular location">
    <subcellularLocation>
        <location evidence="6">Cell membrane</location>
        <topology evidence="6">Multi-pass membrane protein</topology>
    </subcellularLocation>
    <subcellularLocation>
        <location evidence="1">Membrane</location>
        <topology evidence="1">Multi-pass membrane protein</topology>
    </subcellularLocation>
</comment>
<dbReference type="Proteomes" id="UP001273799">
    <property type="component" value="Unassembled WGS sequence"/>
</dbReference>
<dbReference type="PANTHER" id="PTHR30477:SF0">
    <property type="entry name" value="METAL TRANSPORT SYSTEM MEMBRANE PROTEIN TM_0125-RELATED"/>
    <property type="match status" value="1"/>
</dbReference>
<dbReference type="RefSeq" id="WP_049619392.1">
    <property type="nucleotide sequence ID" value="NZ_FNAU01000015.1"/>
</dbReference>
<proteinExistence type="inferred from homology"/>
<evidence type="ECO:0000313" key="9">
    <source>
        <dbReference type="EMBL" id="SDE59209.1"/>
    </source>
</evidence>
<keyword evidence="4 7" id="KW-1133">Transmembrane helix</keyword>
<dbReference type="Proteomes" id="UP000182744">
    <property type="component" value="Unassembled WGS sequence"/>
</dbReference>
<reference evidence="9" key="1">
    <citation type="submission" date="2016-10" db="EMBL/GenBank/DDBJ databases">
        <authorList>
            <person name="de Groot N.N."/>
        </authorList>
    </citation>
    <scope>NUCLEOTIDE SEQUENCE [LARGE SCALE GENOMIC DNA]</scope>
    <source>
        <strain evidence="9">DSM 20639</strain>
    </source>
</reference>
<dbReference type="Gene3D" id="1.10.3470.10">
    <property type="entry name" value="ABC transporter involved in vitamin B12 uptake, BtuC"/>
    <property type="match status" value="1"/>
</dbReference>
<feature type="transmembrane region" description="Helical" evidence="7">
    <location>
        <begin position="16"/>
        <end position="37"/>
    </location>
</feature>
<dbReference type="InterPro" id="IPR037294">
    <property type="entry name" value="ABC_BtuC-like"/>
</dbReference>
<feature type="transmembrane region" description="Helical" evidence="7">
    <location>
        <begin position="182"/>
        <end position="212"/>
    </location>
</feature>
<evidence type="ECO:0000256" key="1">
    <source>
        <dbReference type="ARBA" id="ARBA00004141"/>
    </source>
</evidence>
<keyword evidence="6" id="KW-0813">Transport</keyword>
<dbReference type="Pfam" id="PF00950">
    <property type="entry name" value="ABC-3"/>
    <property type="match status" value="1"/>
</dbReference>
<reference evidence="10" key="2">
    <citation type="submission" date="2016-10" db="EMBL/GenBank/DDBJ databases">
        <authorList>
            <person name="Varghese N."/>
        </authorList>
    </citation>
    <scope>NUCLEOTIDE SEQUENCE [LARGE SCALE GENOMIC DNA]</scope>
    <source>
        <strain evidence="10">DSM 20639</strain>
    </source>
</reference>
<comment type="similarity">
    <text evidence="2 6">Belongs to the ABC-3 integral membrane protein family.</text>
</comment>
<dbReference type="SUPFAM" id="SSF81345">
    <property type="entry name" value="ABC transporter involved in vitamin B12 uptake, BtuC"/>
    <property type="match status" value="1"/>
</dbReference>
<dbReference type="STRING" id="1657.ACU20_08465"/>
<dbReference type="PANTHER" id="PTHR30477">
    <property type="entry name" value="ABC-TRANSPORTER METAL-BINDING PROTEIN"/>
    <property type="match status" value="1"/>
</dbReference>
<evidence type="ECO:0000313" key="10">
    <source>
        <dbReference type="Proteomes" id="UP000182744"/>
    </source>
</evidence>
<gene>
    <name evidence="8" type="ORF">R6G71_04070</name>
    <name evidence="9" type="ORF">SAMN05421878_11521</name>
</gene>
<evidence type="ECO:0000313" key="8">
    <source>
        <dbReference type="EMBL" id="MDY5153229.1"/>
    </source>
</evidence>
<feature type="transmembrane region" description="Helical" evidence="7">
    <location>
        <begin position="98"/>
        <end position="120"/>
    </location>
</feature>
<evidence type="ECO:0000256" key="3">
    <source>
        <dbReference type="ARBA" id="ARBA00022692"/>
    </source>
</evidence>
<keyword evidence="5 7" id="KW-0472">Membrane</keyword>
<evidence type="ECO:0000256" key="5">
    <source>
        <dbReference type="ARBA" id="ARBA00023136"/>
    </source>
</evidence>
<dbReference type="GO" id="GO:0010043">
    <property type="term" value="P:response to zinc ion"/>
    <property type="evidence" value="ECO:0007669"/>
    <property type="project" value="TreeGrafter"/>
</dbReference>
<name>A0A0K9ETQ4_9ACTO</name>
<keyword evidence="3 6" id="KW-0812">Transmembrane</keyword>